<dbReference type="OrthoDB" id="189997at2759"/>
<dbReference type="InterPro" id="IPR047801">
    <property type="entry name" value="Peptidase_C45"/>
</dbReference>
<evidence type="ECO:0000313" key="3">
    <source>
        <dbReference type="Proteomes" id="UP000299102"/>
    </source>
</evidence>
<dbReference type="NCBIfam" id="NF040521">
    <property type="entry name" value="C45_proenzyme"/>
    <property type="match status" value="1"/>
</dbReference>
<proteinExistence type="predicted"/>
<name>A0A4C1ZGF9_EUMVA</name>
<evidence type="ECO:0000259" key="1">
    <source>
        <dbReference type="Pfam" id="PF03417"/>
    </source>
</evidence>
<comment type="caution">
    <text evidence="2">The sequence shown here is derived from an EMBL/GenBank/DDBJ whole genome shotgun (WGS) entry which is preliminary data.</text>
</comment>
<sequence length="419" mass="46253">MAQSPALCCAYLEYFDAPELAGRRRAVPVLYSRGSHYQVGYDVGRTFGSLISGFIAGSERLREFERRADSAAVRAWRTPRCQRAARRRRRRRRAVQEANAERIPSQLFLLHMDDIIETIEEGRSSAPPAAVGCSSIAVLRPGVAVLGHTEDSFEDALNHWYVLSAHILPSDEEREQGAGEERFASLCYAGHLPGYTMGYSAAGMVFSVNTLSPRMLRPGRTPRVFLTRAMLAAKSFEDAQRILLDEGLGAANGCSVNMLWTGGQGTKAFSLHNIEVAPSRTEEARSQLDIRCYSRVPDAAAAEPLIHCNRYERLKVEEVRGPIILSSLARLKTIHSYATPTARAQIAKILSDTSGPDYRVFESRKNRRVLTIAAGIFDLESRTWSVYMDEPATSEPVAVLPLLFGPPSTDPPAAKQVAK</sequence>
<protein>
    <recommendedName>
        <fullName evidence="1">Peptidase C45 hydrolase domain-containing protein</fullName>
    </recommendedName>
</protein>
<keyword evidence="3" id="KW-1185">Reference proteome</keyword>
<dbReference type="PANTHER" id="PTHR34180:SF1">
    <property type="entry name" value="BETA-ALANYL-DOPAMINE_CARCININE HYDROLASE"/>
    <property type="match status" value="1"/>
</dbReference>
<dbReference type="InterPro" id="IPR047794">
    <property type="entry name" value="C45_proenzyme-like"/>
</dbReference>
<dbReference type="AlphaFoldDB" id="A0A4C1ZGF9"/>
<dbReference type="Pfam" id="PF03417">
    <property type="entry name" value="AAT"/>
    <property type="match status" value="1"/>
</dbReference>
<dbReference type="PANTHER" id="PTHR34180">
    <property type="entry name" value="PEPTIDASE C45"/>
    <property type="match status" value="1"/>
</dbReference>
<dbReference type="EMBL" id="BGZK01001870">
    <property type="protein sequence ID" value="GBP87596.1"/>
    <property type="molecule type" value="Genomic_DNA"/>
</dbReference>
<dbReference type="Gene3D" id="3.60.60.10">
    <property type="entry name" value="Penicillin V Acylase, Chain A"/>
    <property type="match status" value="1"/>
</dbReference>
<accession>A0A4C1ZGF9</accession>
<dbReference type="STRING" id="151549.A0A4C1ZGF9"/>
<evidence type="ECO:0000313" key="2">
    <source>
        <dbReference type="EMBL" id="GBP87596.1"/>
    </source>
</evidence>
<dbReference type="InterPro" id="IPR005079">
    <property type="entry name" value="Peptidase_C45_hydrolase"/>
</dbReference>
<dbReference type="Proteomes" id="UP000299102">
    <property type="component" value="Unassembled WGS sequence"/>
</dbReference>
<feature type="domain" description="Peptidase C45 hydrolase" evidence="1">
    <location>
        <begin position="142"/>
        <end position="392"/>
    </location>
</feature>
<reference evidence="2 3" key="1">
    <citation type="journal article" date="2019" name="Commun. Biol.">
        <title>The bagworm genome reveals a unique fibroin gene that provides high tensile strength.</title>
        <authorList>
            <person name="Kono N."/>
            <person name="Nakamura H."/>
            <person name="Ohtoshi R."/>
            <person name="Tomita M."/>
            <person name="Numata K."/>
            <person name="Arakawa K."/>
        </authorList>
    </citation>
    <scope>NUCLEOTIDE SEQUENCE [LARGE SCALE GENOMIC DNA]</scope>
</reference>
<gene>
    <name evidence="2" type="ORF">EVAR_99651_1</name>
</gene>
<organism evidence="2 3">
    <name type="scientific">Eumeta variegata</name>
    <name type="common">Bagworm moth</name>
    <name type="synonym">Eumeta japonica</name>
    <dbReference type="NCBI Taxonomy" id="151549"/>
    <lineage>
        <taxon>Eukaryota</taxon>
        <taxon>Metazoa</taxon>
        <taxon>Ecdysozoa</taxon>
        <taxon>Arthropoda</taxon>
        <taxon>Hexapoda</taxon>
        <taxon>Insecta</taxon>
        <taxon>Pterygota</taxon>
        <taxon>Neoptera</taxon>
        <taxon>Endopterygota</taxon>
        <taxon>Lepidoptera</taxon>
        <taxon>Glossata</taxon>
        <taxon>Ditrysia</taxon>
        <taxon>Tineoidea</taxon>
        <taxon>Psychidae</taxon>
        <taxon>Oiketicinae</taxon>
        <taxon>Eumeta</taxon>
    </lineage>
</organism>